<dbReference type="InterPro" id="IPR051238">
    <property type="entry name" value="GDSL_esterase/lipase"/>
</dbReference>
<feature type="signal peptide" evidence="8">
    <location>
        <begin position="1"/>
        <end position="27"/>
    </location>
</feature>
<evidence type="ECO:0000313" key="9">
    <source>
        <dbReference type="EMBL" id="KAK7412517.1"/>
    </source>
</evidence>
<keyword evidence="5" id="KW-0378">Hydrolase</keyword>
<gene>
    <name evidence="9" type="ORF">VNO78_03981</name>
</gene>
<accession>A0AAN9XX68</accession>
<evidence type="ECO:0000256" key="6">
    <source>
        <dbReference type="ARBA" id="ARBA00022963"/>
    </source>
</evidence>
<dbReference type="GO" id="GO:0016042">
    <property type="term" value="P:lipid catabolic process"/>
    <property type="evidence" value="ECO:0007669"/>
    <property type="project" value="UniProtKB-KW"/>
</dbReference>
<dbReference type="GO" id="GO:0016788">
    <property type="term" value="F:hydrolase activity, acting on ester bonds"/>
    <property type="evidence" value="ECO:0007669"/>
    <property type="project" value="InterPro"/>
</dbReference>
<reference evidence="9 10" key="1">
    <citation type="submission" date="2024-01" db="EMBL/GenBank/DDBJ databases">
        <title>The genomes of 5 underutilized Papilionoideae crops provide insights into root nodulation and disease resistanc.</title>
        <authorList>
            <person name="Jiang F."/>
        </authorList>
    </citation>
    <scope>NUCLEOTIDE SEQUENCE [LARGE SCALE GENOMIC DNA]</scope>
    <source>
        <strain evidence="9">DUOXIRENSHENG_FW03</strain>
        <tissue evidence="9">Leaves</tissue>
    </source>
</reference>
<sequence length="161" mass="17883">MVAKTTPCLVLCLILLAANFTLQCVHEETLVPCLYVFGDSLSDSGNNNLLPTLAKCNYKPYGIDFPNGPTGRFTNGRNTIDFISAFLGFTDIPAYANIFIGLDVNIFKGVNYASGAAGIRKETGKHLRNLNLQPRTFCQPFTWILRRIQSIFSSQLKQLRT</sequence>
<evidence type="ECO:0000313" key="10">
    <source>
        <dbReference type="Proteomes" id="UP001386955"/>
    </source>
</evidence>
<dbReference type="PANTHER" id="PTHR45650">
    <property type="entry name" value="GDSL-LIKE LIPASE/ACYLHYDROLASE-RELATED"/>
    <property type="match status" value="1"/>
</dbReference>
<evidence type="ECO:0000256" key="5">
    <source>
        <dbReference type="ARBA" id="ARBA00022801"/>
    </source>
</evidence>
<evidence type="ECO:0000256" key="3">
    <source>
        <dbReference type="ARBA" id="ARBA00022525"/>
    </source>
</evidence>
<comment type="subcellular location">
    <subcellularLocation>
        <location evidence="1">Secreted</location>
    </subcellularLocation>
</comment>
<dbReference type="InterPro" id="IPR001087">
    <property type="entry name" value="GDSL"/>
</dbReference>
<evidence type="ECO:0008006" key="11">
    <source>
        <dbReference type="Google" id="ProtNLM"/>
    </source>
</evidence>
<evidence type="ECO:0000256" key="2">
    <source>
        <dbReference type="ARBA" id="ARBA00008668"/>
    </source>
</evidence>
<keyword evidence="7" id="KW-0443">Lipid metabolism</keyword>
<dbReference type="GO" id="GO:0005576">
    <property type="term" value="C:extracellular region"/>
    <property type="evidence" value="ECO:0007669"/>
    <property type="project" value="UniProtKB-SubCell"/>
</dbReference>
<comment type="similarity">
    <text evidence="2">Belongs to the 'GDSL' lipolytic enzyme family.</text>
</comment>
<evidence type="ECO:0000256" key="8">
    <source>
        <dbReference type="SAM" id="SignalP"/>
    </source>
</evidence>
<keyword evidence="6" id="KW-0442">Lipid degradation</keyword>
<keyword evidence="10" id="KW-1185">Reference proteome</keyword>
<organism evidence="9 10">
    <name type="scientific">Psophocarpus tetragonolobus</name>
    <name type="common">Winged bean</name>
    <name type="synonym">Dolichos tetragonolobus</name>
    <dbReference type="NCBI Taxonomy" id="3891"/>
    <lineage>
        <taxon>Eukaryota</taxon>
        <taxon>Viridiplantae</taxon>
        <taxon>Streptophyta</taxon>
        <taxon>Embryophyta</taxon>
        <taxon>Tracheophyta</taxon>
        <taxon>Spermatophyta</taxon>
        <taxon>Magnoliopsida</taxon>
        <taxon>eudicotyledons</taxon>
        <taxon>Gunneridae</taxon>
        <taxon>Pentapetalae</taxon>
        <taxon>rosids</taxon>
        <taxon>fabids</taxon>
        <taxon>Fabales</taxon>
        <taxon>Fabaceae</taxon>
        <taxon>Papilionoideae</taxon>
        <taxon>50 kb inversion clade</taxon>
        <taxon>NPAAA clade</taxon>
        <taxon>indigoferoid/millettioid clade</taxon>
        <taxon>Phaseoleae</taxon>
        <taxon>Psophocarpus</taxon>
    </lineage>
</organism>
<dbReference type="Proteomes" id="UP001386955">
    <property type="component" value="Unassembled WGS sequence"/>
</dbReference>
<comment type="caution">
    <text evidence="9">The sequence shown here is derived from an EMBL/GenBank/DDBJ whole genome shotgun (WGS) entry which is preliminary data.</text>
</comment>
<keyword evidence="3" id="KW-0964">Secreted</keyword>
<dbReference type="InterPro" id="IPR036514">
    <property type="entry name" value="SGNH_hydro_sf"/>
</dbReference>
<evidence type="ECO:0000256" key="7">
    <source>
        <dbReference type="ARBA" id="ARBA00023098"/>
    </source>
</evidence>
<dbReference type="PANTHER" id="PTHR45650:SF75">
    <property type="entry name" value="GDSL-LIKE LIPASE_ACYLHYDROLASE"/>
    <property type="match status" value="1"/>
</dbReference>
<evidence type="ECO:0000256" key="4">
    <source>
        <dbReference type="ARBA" id="ARBA00022729"/>
    </source>
</evidence>
<name>A0AAN9XX68_PSOTE</name>
<keyword evidence="4 8" id="KW-0732">Signal</keyword>
<proteinExistence type="inferred from homology"/>
<protein>
    <recommendedName>
        <fullName evidence="11">GDSL esterase/lipase</fullName>
    </recommendedName>
</protein>
<dbReference type="Pfam" id="PF00657">
    <property type="entry name" value="Lipase_GDSL"/>
    <property type="match status" value="1"/>
</dbReference>
<evidence type="ECO:0000256" key="1">
    <source>
        <dbReference type="ARBA" id="ARBA00004613"/>
    </source>
</evidence>
<dbReference type="AlphaFoldDB" id="A0AAN9XX68"/>
<dbReference type="EMBL" id="JAYMYS010000001">
    <property type="protein sequence ID" value="KAK7412517.1"/>
    <property type="molecule type" value="Genomic_DNA"/>
</dbReference>
<dbReference type="Gene3D" id="3.40.50.1110">
    <property type="entry name" value="SGNH hydrolase"/>
    <property type="match status" value="1"/>
</dbReference>
<feature type="chain" id="PRO_5042850101" description="GDSL esterase/lipase" evidence="8">
    <location>
        <begin position="28"/>
        <end position="161"/>
    </location>
</feature>